<dbReference type="PANTHER" id="PTHR33446:SF2">
    <property type="entry name" value="PROTEIN TONB"/>
    <property type="match status" value="1"/>
</dbReference>
<evidence type="ECO:0000313" key="13">
    <source>
        <dbReference type="EMBL" id="MBO1319770.1"/>
    </source>
</evidence>
<feature type="compositionally biased region" description="Basic and acidic residues" evidence="10">
    <location>
        <begin position="133"/>
        <end position="156"/>
    </location>
</feature>
<keyword evidence="4" id="KW-1003">Cell membrane</keyword>
<dbReference type="Pfam" id="PF13103">
    <property type="entry name" value="TonB_2"/>
    <property type="match status" value="1"/>
</dbReference>
<feature type="compositionally biased region" description="Basic residues" evidence="10">
    <location>
        <begin position="79"/>
        <end position="105"/>
    </location>
</feature>
<dbReference type="PRINTS" id="PR01374">
    <property type="entry name" value="TONBPROTEIN"/>
</dbReference>
<dbReference type="InterPro" id="IPR006260">
    <property type="entry name" value="TonB/TolA_C"/>
</dbReference>
<dbReference type="InterPro" id="IPR037682">
    <property type="entry name" value="TonB_C"/>
</dbReference>
<feature type="compositionally biased region" description="Basic and acidic residues" evidence="10">
    <location>
        <begin position="113"/>
        <end position="123"/>
    </location>
</feature>
<feature type="transmembrane region" description="Helical" evidence="11">
    <location>
        <begin position="20"/>
        <end position="44"/>
    </location>
</feature>
<dbReference type="GO" id="GO:0031992">
    <property type="term" value="F:energy transducer activity"/>
    <property type="evidence" value="ECO:0007669"/>
    <property type="project" value="InterPro"/>
</dbReference>
<dbReference type="SUPFAM" id="SSF74653">
    <property type="entry name" value="TolA/TonB C-terminal domain"/>
    <property type="match status" value="1"/>
</dbReference>
<name>A0A8J7Q738_9BACT</name>
<dbReference type="GO" id="GO:0098797">
    <property type="term" value="C:plasma membrane protein complex"/>
    <property type="evidence" value="ECO:0007669"/>
    <property type="project" value="TreeGrafter"/>
</dbReference>
<evidence type="ECO:0000256" key="5">
    <source>
        <dbReference type="ARBA" id="ARBA00022519"/>
    </source>
</evidence>
<dbReference type="RefSeq" id="WP_207859676.1">
    <property type="nucleotide sequence ID" value="NZ_JAFREP010000014.1"/>
</dbReference>
<dbReference type="InterPro" id="IPR051045">
    <property type="entry name" value="TonB-dependent_transducer"/>
</dbReference>
<evidence type="ECO:0000256" key="7">
    <source>
        <dbReference type="ARBA" id="ARBA00022927"/>
    </source>
</evidence>
<evidence type="ECO:0000259" key="12">
    <source>
        <dbReference type="PROSITE" id="PS52015"/>
    </source>
</evidence>
<reference evidence="13" key="1">
    <citation type="submission" date="2021-03" db="EMBL/GenBank/DDBJ databases">
        <authorList>
            <person name="Wang G."/>
        </authorList>
    </citation>
    <scope>NUCLEOTIDE SEQUENCE</scope>
    <source>
        <strain evidence="13">KCTC 12899</strain>
    </source>
</reference>
<dbReference type="GO" id="GO:0055085">
    <property type="term" value="P:transmembrane transport"/>
    <property type="evidence" value="ECO:0007669"/>
    <property type="project" value="InterPro"/>
</dbReference>
<accession>A0A8J7Q738</accession>
<keyword evidence="8 11" id="KW-1133">Transmembrane helix</keyword>
<comment type="similarity">
    <text evidence="2">Belongs to the TonB family.</text>
</comment>
<evidence type="ECO:0000313" key="14">
    <source>
        <dbReference type="Proteomes" id="UP000664417"/>
    </source>
</evidence>
<dbReference type="GO" id="GO:0015031">
    <property type="term" value="P:protein transport"/>
    <property type="evidence" value="ECO:0007669"/>
    <property type="project" value="UniProtKB-KW"/>
</dbReference>
<protein>
    <submittedName>
        <fullName evidence="13">TonB family protein</fullName>
    </submittedName>
</protein>
<evidence type="ECO:0000256" key="2">
    <source>
        <dbReference type="ARBA" id="ARBA00006555"/>
    </source>
</evidence>
<dbReference type="GO" id="GO:0030288">
    <property type="term" value="C:outer membrane-bounded periplasmic space"/>
    <property type="evidence" value="ECO:0007669"/>
    <property type="project" value="InterPro"/>
</dbReference>
<comment type="caution">
    <text evidence="13">The sequence shown here is derived from an EMBL/GenBank/DDBJ whole genome shotgun (WGS) entry which is preliminary data.</text>
</comment>
<dbReference type="Gene3D" id="3.30.1150.10">
    <property type="match status" value="1"/>
</dbReference>
<dbReference type="PANTHER" id="PTHR33446">
    <property type="entry name" value="PROTEIN TONB-RELATED"/>
    <property type="match status" value="1"/>
</dbReference>
<sequence length="276" mass="30382">MSRDSNPLVAYYQKDHSQYGLRTGIIVSVVIHVLAFAGLFWASLAAEERFKPRPAISVKLAGKPQAAAGKKSKAPVAGKQRRTQKPKPKPKKTPPKKTPPKKKPAAKPNDIGLNRDKQKEKTPPKKPVAESNAPEKSRTKETAKPEPEPDPPEDKAPVAQGGFGGDDQSGLSFEVGNSEEVDHTDMEWQAYYRHVYMQVSRGWSRGSVVAGVTRVRFFIQKDGGISNVEVVKSSGRSFLDSRSKRAVNRVSGLPPLPQGFQGDRLIINIDFDYTNQ</sequence>
<dbReference type="AlphaFoldDB" id="A0A8J7Q738"/>
<dbReference type="GO" id="GO:0015891">
    <property type="term" value="P:siderophore transport"/>
    <property type="evidence" value="ECO:0007669"/>
    <property type="project" value="InterPro"/>
</dbReference>
<evidence type="ECO:0000256" key="11">
    <source>
        <dbReference type="SAM" id="Phobius"/>
    </source>
</evidence>
<keyword evidence="5" id="KW-0997">Cell inner membrane</keyword>
<evidence type="ECO:0000256" key="8">
    <source>
        <dbReference type="ARBA" id="ARBA00022989"/>
    </source>
</evidence>
<evidence type="ECO:0000256" key="1">
    <source>
        <dbReference type="ARBA" id="ARBA00004383"/>
    </source>
</evidence>
<dbReference type="EMBL" id="JAFREP010000014">
    <property type="protein sequence ID" value="MBO1319770.1"/>
    <property type="molecule type" value="Genomic_DNA"/>
</dbReference>
<feature type="domain" description="TonB C-terminal" evidence="12">
    <location>
        <begin position="185"/>
        <end position="276"/>
    </location>
</feature>
<keyword evidence="3" id="KW-0813">Transport</keyword>
<dbReference type="InterPro" id="IPR003538">
    <property type="entry name" value="TonB"/>
</dbReference>
<comment type="subcellular location">
    <subcellularLocation>
        <location evidence="1">Cell inner membrane</location>
        <topology evidence="1">Single-pass membrane protein</topology>
        <orientation evidence="1">Periplasmic side</orientation>
    </subcellularLocation>
</comment>
<gene>
    <name evidence="13" type="ORF">J3U88_14940</name>
</gene>
<keyword evidence="6 11" id="KW-0812">Transmembrane</keyword>
<dbReference type="PROSITE" id="PS52015">
    <property type="entry name" value="TONB_CTD"/>
    <property type="match status" value="1"/>
</dbReference>
<evidence type="ECO:0000256" key="4">
    <source>
        <dbReference type="ARBA" id="ARBA00022475"/>
    </source>
</evidence>
<keyword evidence="9 11" id="KW-0472">Membrane</keyword>
<evidence type="ECO:0000256" key="6">
    <source>
        <dbReference type="ARBA" id="ARBA00022692"/>
    </source>
</evidence>
<keyword evidence="7" id="KW-0653">Protein transport</keyword>
<evidence type="ECO:0000256" key="3">
    <source>
        <dbReference type="ARBA" id="ARBA00022448"/>
    </source>
</evidence>
<evidence type="ECO:0000256" key="10">
    <source>
        <dbReference type="SAM" id="MobiDB-lite"/>
    </source>
</evidence>
<dbReference type="NCBIfam" id="TIGR01352">
    <property type="entry name" value="tonB_Cterm"/>
    <property type="match status" value="1"/>
</dbReference>
<feature type="region of interest" description="Disordered" evidence="10">
    <location>
        <begin position="60"/>
        <end position="173"/>
    </location>
</feature>
<dbReference type="Proteomes" id="UP000664417">
    <property type="component" value="Unassembled WGS sequence"/>
</dbReference>
<evidence type="ECO:0000256" key="9">
    <source>
        <dbReference type="ARBA" id="ARBA00023136"/>
    </source>
</evidence>
<keyword evidence="14" id="KW-1185">Reference proteome</keyword>
<proteinExistence type="inferred from homology"/>
<organism evidence="13 14">
    <name type="scientific">Acanthopleuribacter pedis</name>
    <dbReference type="NCBI Taxonomy" id="442870"/>
    <lineage>
        <taxon>Bacteria</taxon>
        <taxon>Pseudomonadati</taxon>
        <taxon>Acidobacteriota</taxon>
        <taxon>Holophagae</taxon>
        <taxon>Acanthopleuribacterales</taxon>
        <taxon>Acanthopleuribacteraceae</taxon>
        <taxon>Acanthopleuribacter</taxon>
    </lineage>
</organism>